<keyword evidence="1" id="KW-0378">Hydrolase</keyword>
<keyword evidence="2" id="KW-1185">Reference proteome</keyword>
<dbReference type="InterPro" id="IPR023198">
    <property type="entry name" value="PGP-like_dom2"/>
</dbReference>
<dbReference type="Proteomes" id="UP001589608">
    <property type="component" value="Unassembled WGS sequence"/>
</dbReference>
<dbReference type="RefSeq" id="WP_223103744.1">
    <property type="nucleotide sequence ID" value="NZ_CP061913.1"/>
</dbReference>
<dbReference type="Pfam" id="PF13419">
    <property type="entry name" value="HAD_2"/>
    <property type="match status" value="1"/>
</dbReference>
<evidence type="ECO:0000313" key="2">
    <source>
        <dbReference type="Proteomes" id="UP001589608"/>
    </source>
</evidence>
<evidence type="ECO:0000313" key="1">
    <source>
        <dbReference type="EMBL" id="MFB9451989.1"/>
    </source>
</evidence>
<dbReference type="InterPro" id="IPR023214">
    <property type="entry name" value="HAD_sf"/>
</dbReference>
<comment type="caution">
    <text evidence="1">The sequence shown here is derived from an EMBL/GenBank/DDBJ whole genome shotgun (WGS) entry which is preliminary data.</text>
</comment>
<reference evidence="1 2" key="1">
    <citation type="submission" date="2024-09" db="EMBL/GenBank/DDBJ databases">
        <authorList>
            <person name="Sun Q."/>
            <person name="Mori K."/>
        </authorList>
    </citation>
    <scope>NUCLEOTIDE SEQUENCE [LARGE SCALE GENOMIC DNA]</scope>
    <source>
        <strain evidence="1 2">JCM 3307</strain>
    </source>
</reference>
<sequence>MTSGVFFDLDGTLVDTAYLHTVSWWQAFRQYQRDVGMARIHRAIGMEADRIIDHLLGPGHDRYDDDNIRAAHNSLYAQYWWRVRPTPGARELLQSVAERGLRAVITSSASRAEVEIMLAALDAHDVIDTATSLDDAGASTPAPNTIQVALDRTGLCPAEVVFVGDSVWDVHAAGALAIPCIGLTCGGISAAELLEAGAVRVYDDPRALLEAGDGGLRR</sequence>
<name>A0ABV5MT02_9ACTN</name>
<dbReference type="EC" id="3.-.-.-" evidence="1"/>
<dbReference type="PANTHER" id="PTHR43434:SF16">
    <property type="entry name" value="BLL8046 PROTEIN"/>
    <property type="match status" value="1"/>
</dbReference>
<gene>
    <name evidence="1" type="ORF">ACFFTR_53780</name>
</gene>
<dbReference type="EMBL" id="JBHMCA010000097">
    <property type="protein sequence ID" value="MFB9451989.1"/>
    <property type="molecule type" value="Genomic_DNA"/>
</dbReference>
<protein>
    <submittedName>
        <fullName evidence="1">HAD family hydrolase</fullName>
        <ecNumber evidence="1">3.-.-.-</ecNumber>
    </submittedName>
</protein>
<accession>A0ABV5MT02</accession>
<dbReference type="SUPFAM" id="SSF56784">
    <property type="entry name" value="HAD-like"/>
    <property type="match status" value="1"/>
</dbReference>
<dbReference type="InterPro" id="IPR041492">
    <property type="entry name" value="HAD_2"/>
</dbReference>
<dbReference type="Gene3D" id="1.10.150.240">
    <property type="entry name" value="Putative phosphatase, domain 2"/>
    <property type="match status" value="1"/>
</dbReference>
<organism evidence="1 2">
    <name type="scientific">Dactylosporangium vinaceum</name>
    <dbReference type="NCBI Taxonomy" id="53362"/>
    <lineage>
        <taxon>Bacteria</taxon>
        <taxon>Bacillati</taxon>
        <taxon>Actinomycetota</taxon>
        <taxon>Actinomycetes</taxon>
        <taxon>Micromonosporales</taxon>
        <taxon>Micromonosporaceae</taxon>
        <taxon>Dactylosporangium</taxon>
    </lineage>
</organism>
<dbReference type="Gene3D" id="3.40.50.1000">
    <property type="entry name" value="HAD superfamily/HAD-like"/>
    <property type="match status" value="1"/>
</dbReference>
<dbReference type="InterPro" id="IPR036412">
    <property type="entry name" value="HAD-like_sf"/>
</dbReference>
<dbReference type="PANTHER" id="PTHR43434">
    <property type="entry name" value="PHOSPHOGLYCOLATE PHOSPHATASE"/>
    <property type="match status" value="1"/>
</dbReference>
<dbReference type="InterPro" id="IPR050155">
    <property type="entry name" value="HAD-like_hydrolase_sf"/>
</dbReference>
<dbReference type="GO" id="GO:0016787">
    <property type="term" value="F:hydrolase activity"/>
    <property type="evidence" value="ECO:0007669"/>
    <property type="project" value="UniProtKB-KW"/>
</dbReference>
<proteinExistence type="predicted"/>